<evidence type="ECO:0000313" key="4">
    <source>
        <dbReference type="Proteomes" id="UP000657918"/>
    </source>
</evidence>
<feature type="domain" description="VTT" evidence="2">
    <location>
        <begin position="187"/>
        <end position="307"/>
    </location>
</feature>
<keyword evidence="1" id="KW-0812">Transmembrane</keyword>
<evidence type="ECO:0000259" key="2">
    <source>
        <dbReference type="Pfam" id="PF09335"/>
    </source>
</evidence>
<dbReference type="AlphaFoldDB" id="A0A835KC34"/>
<gene>
    <name evidence="3" type="ORF">SADUNF_Sadunf03G0085800</name>
</gene>
<sequence length="362" mass="40497">MTFYEDDSVVPELIMRMEGDKIDDGDNSEGDYVNLRDENGAGERCNLCGFYWGFGWSVFWYWVKLALMFTFFGLLAAACVMWVGPFFMDKHLLSENGGNIALEHNLLFTSNRCSFSDICFFNLILNGCSAVFSSTDPTRNLPWNYDITVLYQKEIIPIINWETRTFSTPVLAVLLFASVALFPTLLLPSSPSMWVAGMTFGYGFGFLLIITAAAVGVSLPYLIGSLFLRKIQGWLDNYPKRAAILRAAGEGNWFHQFRAVTLIRISPFPYILYNYCAVATHVKYGPYLLGSLVGMVPEIFVSIYTGILIRTLADASSDRRALSAPQIVFTLSGFCATVVATVIITVYAKRQLKVMQDEPLLA</sequence>
<reference evidence="3 4" key="1">
    <citation type="submission" date="2020-10" db="EMBL/GenBank/DDBJ databases">
        <title>Plant Genome Project.</title>
        <authorList>
            <person name="Zhang R.-G."/>
        </authorList>
    </citation>
    <scope>NUCLEOTIDE SEQUENCE [LARGE SCALE GENOMIC DNA]</scope>
    <source>
        <strain evidence="3">FAFU-HL-1</strain>
        <tissue evidence="3">Leaf</tissue>
    </source>
</reference>
<dbReference type="OrthoDB" id="202840at2759"/>
<dbReference type="Proteomes" id="UP000657918">
    <property type="component" value="Unassembled WGS sequence"/>
</dbReference>
<keyword evidence="4" id="KW-1185">Reference proteome</keyword>
<dbReference type="PANTHER" id="PTHR46431:SF7">
    <property type="entry name" value="SNARE ASSOCIATED GOLGI PROTEIN FAMILY"/>
    <property type="match status" value="1"/>
</dbReference>
<feature type="transmembrane region" description="Helical" evidence="1">
    <location>
        <begin position="287"/>
        <end position="307"/>
    </location>
</feature>
<feature type="transmembrane region" description="Helical" evidence="1">
    <location>
        <begin position="59"/>
        <end position="83"/>
    </location>
</feature>
<organism evidence="3 4">
    <name type="scientific">Salix dunnii</name>
    <dbReference type="NCBI Taxonomy" id="1413687"/>
    <lineage>
        <taxon>Eukaryota</taxon>
        <taxon>Viridiplantae</taxon>
        <taxon>Streptophyta</taxon>
        <taxon>Embryophyta</taxon>
        <taxon>Tracheophyta</taxon>
        <taxon>Spermatophyta</taxon>
        <taxon>Magnoliopsida</taxon>
        <taxon>eudicotyledons</taxon>
        <taxon>Gunneridae</taxon>
        <taxon>Pentapetalae</taxon>
        <taxon>rosids</taxon>
        <taxon>fabids</taxon>
        <taxon>Malpighiales</taxon>
        <taxon>Salicaceae</taxon>
        <taxon>Saliceae</taxon>
        <taxon>Salix</taxon>
    </lineage>
</organism>
<evidence type="ECO:0000256" key="1">
    <source>
        <dbReference type="SAM" id="Phobius"/>
    </source>
</evidence>
<proteinExistence type="predicted"/>
<keyword evidence="1" id="KW-1133">Transmembrane helix</keyword>
<protein>
    <recommendedName>
        <fullName evidence="2">VTT domain-containing protein</fullName>
    </recommendedName>
</protein>
<feature type="transmembrane region" description="Helical" evidence="1">
    <location>
        <begin position="200"/>
        <end position="223"/>
    </location>
</feature>
<accession>A0A835KC34</accession>
<evidence type="ECO:0000313" key="3">
    <source>
        <dbReference type="EMBL" id="KAF9685743.1"/>
    </source>
</evidence>
<feature type="transmembrane region" description="Helical" evidence="1">
    <location>
        <begin position="170"/>
        <end position="188"/>
    </location>
</feature>
<comment type="caution">
    <text evidence="3">The sequence shown here is derived from an EMBL/GenBank/DDBJ whole genome shotgun (WGS) entry which is preliminary data.</text>
</comment>
<dbReference type="PANTHER" id="PTHR46431">
    <property type="entry name" value="EXPRESSED PROTEIN"/>
    <property type="match status" value="1"/>
</dbReference>
<dbReference type="InterPro" id="IPR032816">
    <property type="entry name" value="VTT_dom"/>
</dbReference>
<dbReference type="EMBL" id="JADGMS010000003">
    <property type="protein sequence ID" value="KAF9685743.1"/>
    <property type="molecule type" value="Genomic_DNA"/>
</dbReference>
<dbReference type="Pfam" id="PF09335">
    <property type="entry name" value="VTT_dom"/>
    <property type="match status" value="1"/>
</dbReference>
<name>A0A835KC34_9ROSI</name>
<feature type="transmembrane region" description="Helical" evidence="1">
    <location>
        <begin position="327"/>
        <end position="348"/>
    </location>
</feature>
<keyword evidence="1" id="KW-0472">Membrane</keyword>